<evidence type="ECO:0000256" key="1">
    <source>
        <dbReference type="SAM" id="SignalP"/>
    </source>
</evidence>
<gene>
    <name evidence="3" type="ORF">COW36_10615</name>
</gene>
<dbReference type="Gene3D" id="2.40.70.10">
    <property type="entry name" value="Acid Proteases"/>
    <property type="match status" value="2"/>
</dbReference>
<dbReference type="PANTHER" id="PTHR38037">
    <property type="entry name" value="ZN_PROTEASE DOMAIN-CONTAINING PROTEIN"/>
    <property type="match status" value="1"/>
</dbReference>
<reference evidence="3 4" key="1">
    <citation type="submission" date="2017-09" db="EMBL/GenBank/DDBJ databases">
        <title>Depth-based differentiation of microbial function through sediment-hosted aquifers and enrichment of novel symbionts in the deep terrestrial subsurface.</title>
        <authorList>
            <person name="Probst A.J."/>
            <person name="Ladd B."/>
            <person name="Jarett J.K."/>
            <person name="Geller-Mcgrath D.E."/>
            <person name="Sieber C.M."/>
            <person name="Emerson J.B."/>
            <person name="Anantharaman K."/>
            <person name="Thomas B.C."/>
            <person name="Malmstrom R."/>
            <person name="Stieglmeier M."/>
            <person name="Klingl A."/>
            <person name="Woyke T."/>
            <person name="Ryan C.M."/>
            <person name="Banfield J.F."/>
        </authorList>
    </citation>
    <scope>NUCLEOTIDE SEQUENCE [LARGE SCALE GENOMIC DNA]</scope>
    <source>
        <strain evidence="3">CG17_big_fil_post_rev_8_21_14_2_50_48_46</strain>
    </source>
</reference>
<organism evidence="3 4">
    <name type="scientific">bacterium (Candidatus Blackallbacteria) CG17_big_fil_post_rev_8_21_14_2_50_48_46</name>
    <dbReference type="NCBI Taxonomy" id="2014261"/>
    <lineage>
        <taxon>Bacteria</taxon>
        <taxon>Candidatus Blackallbacteria</taxon>
    </lineage>
</organism>
<name>A0A2M7G595_9BACT</name>
<dbReference type="PANTHER" id="PTHR38037:SF2">
    <property type="entry name" value="ATP-DEPENDENT ZINC PROTEASE DOMAIN-CONTAINING PROTEIN-RELATED"/>
    <property type="match status" value="1"/>
</dbReference>
<proteinExistence type="predicted"/>
<feature type="chain" id="PRO_5014947928" description="Retropepsin-like aspartic endopeptidase domain-containing protein" evidence="1">
    <location>
        <begin position="21"/>
        <end position="141"/>
    </location>
</feature>
<dbReference type="EMBL" id="PFFQ01000031">
    <property type="protein sequence ID" value="PIW17081.1"/>
    <property type="molecule type" value="Genomic_DNA"/>
</dbReference>
<dbReference type="SUPFAM" id="SSF50630">
    <property type="entry name" value="Acid proteases"/>
    <property type="match status" value="1"/>
</dbReference>
<sequence length="141" mass="15405">MSWRLLLLLSILLGSSQAQAVPNSPSPCQEKIIIQAVEPVVLLGKPQVKILARIDTGATLSSIDADLAQRLGFKTPIRQTTVRNAHGISHRQVVKIPFLIKGLKREAEFTLAERSQLDYEVLLGRTSLKGFLVDPGSVSQP</sequence>
<dbReference type="AlphaFoldDB" id="A0A2M7G595"/>
<protein>
    <recommendedName>
        <fullName evidence="2">Retropepsin-like aspartic endopeptidase domain-containing protein</fullName>
    </recommendedName>
</protein>
<feature type="signal peptide" evidence="1">
    <location>
        <begin position="1"/>
        <end position="20"/>
    </location>
</feature>
<feature type="domain" description="Retropepsin-like aspartic endopeptidase" evidence="2">
    <location>
        <begin position="77"/>
        <end position="136"/>
    </location>
</feature>
<dbReference type="InterPro" id="IPR021109">
    <property type="entry name" value="Peptidase_aspartic_dom_sf"/>
</dbReference>
<dbReference type="Pfam" id="PF05618">
    <property type="entry name" value="Zn_protease"/>
    <property type="match status" value="1"/>
</dbReference>
<evidence type="ECO:0000313" key="4">
    <source>
        <dbReference type="Proteomes" id="UP000231019"/>
    </source>
</evidence>
<comment type="caution">
    <text evidence="3">The sequence shown here is derived from an EMBL/GenBank/DDBJ whole genome shotgun (WGS) entry which is preliminary data.</text>
</comment>
<evidence type="ECO:0000259" key="2">
    <source>
        <dbReference type="Pfam" id="PF05618"/>
    </source>
</evidence>
<evidence type="ECO:0000313" key="3">
    <source>
        <dbReference type="EMBL" id="PIW17081.1"/>
    </source>
</evidence>
<dbReference type="CDD" id="cd00303">
    <property type="entry name" value="retropepsin_like"/>
    <property type="match status" value="1"/>
</dbReference>
<accession>A0A2M7G595</accession>
<keyword evidence="1" id="KW-0732">Signal</keyword>
<dbReference type="InterPro" id="IPR008503">
    <property type="entry name" value="Asp_endopeptidase"/>
</dbReference>
<dbReference type="Proteomes" id="UP000231019">
    <property type="component" value="Unassembled WGS sequence"/>
</dbReference>